<sequence>MRLHDDIHNYYEKIVLEEIIKLKLSEQYNEDVMADFCCTVLNQLPPRYIRYDVDMAFYLPQTERLHMEERVQTAINVAINQISKKKDLNEQFTKSSA</sequence>
<dbReference type="AlphaFoldDB" id="A0A1Q2H410"/>
<dbReference type="Proteomes" id="UP000188243">
    <property type="component" value="Chromosome"/>
</dbReference>
<organism evidence="1 2">
    <name type="scientific">Pseudoalteromonas aliena</name>
    <dbReference type="NCBI Taxonomy" id="247523"/>
    <lineage>
        <taxon>Bacteria</taxon>
        <taxon>Pseudomonadati</taxon>
        <taxon>Pseudomonadota</taxon>
        <taxon>Gammaproteobacteria</taxon>
        <taxon>Alteromonadales</taxon>
        <taxon>Pseudoalteromonadaceae</taxon>
        <taxon>Pseudoalteromonas</taxon>
    </lineage>
</organism>
<dbReference type="STRING" id="247523.B0W48_14180"/>
<evidence type="ECO:0000313" key="2">
    <source>
        <dbReference type="Proteomes" id="UP000188243"/>
    </source>
</evidence>
<dbReference type="Pfam" id="PF10719">
    <property type="entry name" value="ComFB"/>
    <property type="match status" value="1"/>
</dbReference>
<reference evidence="1 2" key="1">
    <citation type="submission" date="2017-02" db="EMBL/GenBank/DDBJ databases">
        <title>Complete genome sequence of the cold-active Pseudoalteromonas aliena strain EH1 isolated from Arctic seawater.</title>
        <authorList>
            <person name="Kim E."/>
            <person name="Heo E."/>
            <person name="Kim H."/>
            <person name="Kim D."/>
        </authorList>
    </citation>
    <scope>NUCLEOTIDE SEQUENCE [LARGE SCALE GENOMIC DNA]</scope>
    <source>
        <strain evidence="1 2">EH1</strain>
    </source>
</reference>
<dbReference type="EMBL" id="CP019628">
    <property type="protein sequence ID" value="AQQ02100.1"/>
    <property type="molecule type" value="Genomic_DNA"/>
</dbReference>
<proteinExistence type="predicted"/>
<dbReference type="RefSeq" id="WP_077538976.1">
    <property type="nucleotide sequence ID" value="NZ_CANLYY010000083.1"/>
</dbReference>
<name>A0A1Q2H410_9GAMM</name>
<dbReference type="InterPro" id="IPR019657">
    <property type="entry name" value="ComFB"/>
</dbReference>
<dbReference type="KEGG" id="paln:B0W48_14180"/>
<protein>
    <submittedName>
        <fullName evidence="1">Competence protein ComFB</fullName>
    </submittedName>
</protein>
<gene>
    <name evidence="1" type="ORF">B0W48_14180</name>
</gene>
<evidence type="ECO:0000313" key="1">
    <source>
        <dbReference type="EMBL" id="AQQ02100.1"/>
    </source>
</evidence>
<accession>A0A1Q2H410</accession>